<evidence type="ECO:0000313" key="2">
    <source>
        <dbReference type="EMBL" id="SVB47232.1"/>
    </source>
</evidence>
<gene>
    <name evidence="2" type="ORF">METZ01_LOCUS200086</name>
</gene>
<evidence type="ECO:0000256" key="1">
    <source>
        <dbReference type="SAM" id="MobiDB-lite"/>
    </source>
</evidence>
<protein>
    <submittedName>
        <fullName evidence="2">Uncharacterized protein</fullName>
    </submittedName>
</protein>
<dbReference type="AlphaFoldDB" id="A0A382EA71"/>
<dbReference type="EMBL" id="UINC01043339">
    <property type="protein sequence ID" value="SVB47232.1"/>
    <property type="molecule type" value="Genomic_DNA"/>
</dbReference>
<proteinExistence type="predicted"/>
<reference evidence="2" key="1">
    <citation type="submission" date="2018-05" db="EMBL/GenBank/DDBJ databases">
        <authorList>
            <person name="Lanie J.A."/>
            <person name="Ng W.-L."/>
            <person name="Kazmierczak K.M."/>
            <person name="Andrzejewski T.M."/>
            <person name="Davidsen T.M."/>
            <person name="Wayne K.J."/>
            <person name="Tettelin H."/>
            <person name="Glass J.I."/>
            <person name="Rusch D."/>
            <person name="Podicherti R."/>
            <person name="Tsui H.-C.T."/>
            <person name="Winkler M.E."/>
        </authorList>
    </citation>
    <scope>NUCLEOTIDE SEQUENCE</scope>
</reference>
<organism evidence="2">
    <name type="scientific">marine metagenome</name>
    <dbReference type="NCBI Taxonomy" id="408172"/>
    <lineage>
        <taxon>unclassified sequences</taxon>
        <taxon>metagenomes</taxon>
        <taxon>ecological metagenomes</taxon>
    </lineage>
</organism>
<name>A0A382EA71_9ZZZZ</name>
<feature type="region of interest" description="Disordered" evidence="1">
    <location>
        <begin position="79"/>
        <end position="100"/>
    </location>
</feature>
<accession>A0A382EA71</accession>
<sequence>MAKKTEYPTRNEQGQFIKDESHRRLLALSAAIDEYRANPTAYAQGIAANAPKGKKTMSYSLPATWDSENWMRITRRMHRNGAPRGGYPHTSAGNRKKEAAMKLAREQLLQESAAINAARAKAKRRN</sequence>